<keyword evidence="9" id="KW-1185">Reference proteome</keyword>
<dbReference type="CTD" id="101882129"/>
<dbReference type="Gene3D" id="2.30.42.10">
    <property type="match status" value="1"/>
</dbReference>
<dbReference type="CDD" id="cd00071">
    <property type="entry name" value="GMPK"/>
    <property type="match status" value="1"/>
</dbReference>
<organism evidence="9 10">
    <name type="scientific">Chanos chanos</name>
    <name type="common">Milkfish</name>
    <name type="synonym">Mugil chanos</name>
    <dbReference type="NCBI Taxonomy" id="29144"/>
    <lineage>
        <taxon>Eukaryota</taxon>
        <taxon>Metazoa</taxon>
        <taxon>Chordata</taxon>
        <taxon>Craniata</taxon>
        <taxon>Vertebrata</taxon>
        <taxon>Euteleostomi</taxon>
        <taxon>Actinopterygii</taxon>
        <taxon>Neopterygii</taxon>
        <taxon>Teleostei</taxon>
        <taxon>Ostariophysi</taxon>
        <taxon>Gonorynchiformes</taxon>
        <taxon>Chanidae</taxon>
        <taxon>Chanos</taxon>
    </lineage>
</organism>
<dbReference type="Pfam" id="PF00595">
    <property type="entry name" value="PDZ"/>
    <property type="match status" value="1"/>
</dbReference>
<dbReference type="SMART" id="SM00072">
    <property type="entry name" value="GuKc"/>
    <property type="match status" value="1"/>
</dbReference>
<dbReference type="CDD" id="cd11862">
    <property type="entry name" value="SH3_MPP"/>
    <property type="match status" value="1"/>
</dbReference>
<dbReference type="InterPro" id="IPR004172">
    <property type="entry name" value="L27_dom"/>
</dbReference>
<dbReference type="InterPro" id="IPR001452">
    <property type="entry name" value="SH3_domain"/>
</dbReference>
<dbReference type="InterPro" id="IPR036028">
    <property type="entry name" value="SH3-like_dom_sf"/>
</dbReference>
<evidence type="ECO:0000259" key="6">
    <source>
        <dbReference type="PROSITE" id="PS50052"/>
    </source>
</evidence>
<dbReference type="SUPFAM" id="SSF50156">
    <property type="entry name" value="PDZ domain-like"/>
    <property type="match status" value="1"/>
</dbReference>
<name>A0A6J2VEH8_CHACN</name>
<dbReference type="InterPro" id="IPR008144">
    <property type="entry name" value="Guanylate_kin-like_dom"/>
</dbReference>
<dbReference type="PROSITE" id="PS50052">
    <property type="entry name" value="GUANYLATE_KINASE_2"/>
    <property type="match status" value="1"/>
</dbReference>
<evidence type="ECO:0000256" key="4">
    <source>
        <dbReference type="SAM" id="MobiDB-lite"/>
    </source>
</evidence>
<dbReference type="SUPFAM" id="SSF101288">
    <property type="entry name" value="L27 domain"/>
    <property type="match status" value="1"/>
</dbReference>
<accession>A0A6J2VEH8</accession>
<sequence length="587" mass="66449">MNGVCRLLASLLYGLESYMDGTPDSIFLQDMLMGNTLHLLIKVYDRLQRFKAQRPIPVECDAERLTQELAEELHTKEASPEVVELLFLLSKPHLMGLLFVHDAVAQKDYEPELPPTPPLPDDSDEEEESVKIIRLVKSQEPLGATIKRVSTGAIVVARIMKGGAADLSGLIHEGDELREVNGVPVEDKNPEDIIPILAQSDGAVTFKVIPGTKGELAAKDAKVFVRALFDYNPIDDPAIPCKEAGLVFRKGDILEIMSQGDDTWWQARHHDKAKPRAGLIPSRRLQEKRVALRRPEALFHPQRHSKPDTGKRNEGADYGAISGIHVAGLRRSFRLSRREAQDRWRKSDGQVASQFPTYQEVVPYHKEPGAQHRLVLLVGPAGVGVSELKKKLLISDPERFDVAVPHTTRAPRKQERGGVEYHFVSRHTFEKNILERKFIEYGEYKGNYYGTSVNSVHKVLEEHKVCLLDVEPSTIKDIYTAEFKPYVIFVKPPPLEQLQLSRRKAKVISNEDEAKPTKTFTEEDFEDMIACAQVMESEYGHFFEKIIVNDDLAMAFNELRAEQSRLETETQWIPKTWAQPCSDRNLK</sequence>
<dbReference type="InterPro" id="IPR036892">
    <property type="entry name" value="L27_dom_sf"/>
</dbReference>
<dbReference type="Pfam" id="PF00018">
    <property type="entry name" value="SH3_1"/>
    <property type="match status" value="1"/>
</dbReference>
<dbReference type="SMART" id="SM00326">
    <property type="entry name" value="SH3"/>
    <property type="match status" value="1"/>
</dbReference>
<feature type="domain" description="L27" evidence="8">
    <location>
        <begin position="55"/>
        <end position="112"/>
    </location>
</feature>
<dbReference type="Gene3D" id="2.30.30.40">
    <property type="entry name" value="SH3 Domains"/>
    <property type="match status" value="1"/>
</dbReference>
<dbReference type="AlphaFoldDB" id="A0A6J2VEH8"/>
<dbReference type="OrthoDB" id="439127at2759"/>
<dbReference type="SMART" id="SM00569">
    <property type="entry name" value="L27"/>
    <property type="match status" value="2"/>
</dbReference>
<dbReference type="SUPFAM" id="SSF50044">
    <property type="entry name" value="SH3-domain"/>
    <property type="match status" value="1"/>
</dbReference>
<dbReference type="InterPro" id="IPR050716">
    <property type="entry name" value="MAGUK"/>
</dbReference>
<dbReference type="SUPFAM" id="SSF52540">
    <property type="entry name" value="P-loop containing nucleoside triphosphate hydrolases"/>
    <property type="match status" value="1"/>
</dbReference>
<comment type="similarity">
    <text evidence="1">Belongs to the MAGUK family.</text>
</comment>
<dbReference type="InterPro" id="IPR027417">
    <property type="entry name" value="P-loop_NTPase"/>
</dbReference>
<keyword evidence="2 3" id="KW-0728">SH3 domain</keyword>
<dbReference type="PROSITE" id="PS50002">
    <property type="entry name" value="SH3"/>
    <property type="match status" value="1"/>
</dbReference>
<feature type="domain" description="SH3" evidence="5">
    <location>
        <begin position="220"/>
        <end position="290"/>
    </location>
</feature>
<dbReference type="PROSITE" id="PS51022">
    <property type="entry name" value="L27"/>
    <property type="match status" value="1"/>
</dbReference>
<protein>
    <submittedName>
        <fullName evidence="10">MAGUK p55 subfamily member 7</fullName>
    </submittedName>
</protein>
<dbReference type="InterPro" id="IPR014775">
    <property type="entry name" value="L27_C"/>
</dbReference>
<evidence type="ECO:0000259" key="5">
    <source>
        <dbReference type="PROSITE" id="PS50002"/>
    </source>
</evidence>
<dbReference type="InterPro" id="IPR020590">
    <property type="entry name" value="Guanylate_kinase_CS"/>
</dbReference>
<evidence type="ECO:0000259" key="7">
    <source>
        <dbReference type="PROSITE" id="PS50106"/>
    </source>
</evidence>
<dbReference type="InParanoid" id="A0A6J2VEH8"/>
<dbReference type="InterPro" id="IPR036034">
    <property type="entry name" value="PDZ_sf"/>
</dbReference>
<reference evidence="10" key="1">
    <citation type="submission" date="2025-08" db="UniProtKB">
        <authorList>
            <consortium name="RefSeq"/>
        </authorList>
    </citation>
    <scope>IDENTIFICATION</scope>
</reference>
<dbReference type="FunFam" id="3.30.63.10:FF:000002">
    <property type="entry name" value="Guanylate kinase 1"/>
    <property type="match status" value="1"/>
</dbReference>
<dbReference type="CDD" id="cd06799">
    <property type="entry name" value="PDZ_MPP3-MPP4-MPP7-like"/>
    <property type="match status" value="1"/>
</dbReference>
<dbReference type="Pfam" id="PF00625">
    <property type="entry name" value="Guanylate_kin"/>
    <property type="match status" value="1"/>
</dbReference>
<evidence type="ECO:0000313" key="9">
    <source>
        <dbReference type="Proteomes" id="UP000504632"/>
    </source>
</evidence>
<dbReference type="PANTHER" id="PTHR23122">
    <property type="entry name" value="MEMBRANE-ASSOCIATED GUANYLATE KINASE MAGUK"/>
    <property type="match status" value="1"/>
</dbReference>
<evidence type="ECO:0000259" key="8">
    <source>
        <dbReference type="PROSITE" id="PS51022"/>
    </source>
</evidence>
<dbReference type="Gene3D" id="1.10.287.650">
    <property type="entry name" value="L27 domain"/>
    <property type="match status" value="1"/>
</dbReference>
<evidence type="ECO:0000256" key="3">
    <source>
        <dbReference type="PROSITE-ProRule" id="PRU00192"/>
    </source>
</evidence>
<dbReference type="GeneID" id="115812267"/>
<dbReference type="Gene3D" id="3.40.50.300">
    <property type="entry name" value="P-loop containing nucleotide triphosphate hydrolases"/>
    <property type="match status" value="1"/>
</dbReference>
<dbReference type="PROSITE" id="PS50106">
    <property type="entry name" value="PDZ"/>
    <property type="match status" value="1"/>
</dbReference>
<dbReference type="SMART" id="SM00228">
    <property type="entry name" value="PDZ"/>
    <property type="match status" value="1"/>
</dbReference>
<evidence type="ECO:0000256" key="2">
    <source>
        <dbReference type="ARBA" id="ARBA00022443"/>
    </source>
</evidence>
<dbReference type="RefSeq" id="XP_030630614.1">
    <property type="nucleotide sequence ID" value="XM_030774754.1"/>
</dbReference>
<dbReference type="InterPro" id="IPR008145">
    <property type="entry name" value="GK/Ca_channel_bsu"/>
</dbReference>
<dbReference type="Proteomes" id="UP000504632">
    <property type="component" value="Chromosome 5"/>
</dbReference>
<dbReference type="InterPro" id="IPR001478">
    <property type="entry name" value="PDZ"/>
</dbReference>
<evidence type="ECO:0000313" key="10">
    <source>
        <dbReference type="RefSeq" id="XP_030630614.1"/>
    </source>
</evidence>
<gene>
    <name evidence="10" type="primary">mpp7b</name>
</gene>
<proteinExistence type="inferred from homology"/>
<dbReference type="PROSITE" id="PS00856">
    <property type="entry name" value="GUANYLATE_KINASE_1"/>
    <property type="match status" value="1"/>
</dbReference>
<feature type="domain" description="PDZ" evidence="7">
    <location>
        <begin position="132"/>
        <end position="212"/>
    </location>
</feature>
<feature type="domain" description="Guanylate kinase-like" evidence="6">
    <location>
        <begin position="372"/>
        <end position="564"/>
    </location>
</feature>
<dbReference type="Pfam" id="PF02828">
    <property type="entry name" value="L27"/>
    <property type="match status" value="1"/>
</dbReference>
<feature type="region of interest" description="Disordered" evidence="4">
    <location>
        <begin position="109"/>
        <end position="128"/>
    </location>
</feature>
<evidence type="ECO:0000256" key="1">
    <source>
        <dbReference type="ARBA" id="ARBA00007014"/>
    </source>
</evidence>